<dbReference type="Proteomes" id="UP000251585">
    <property type="component" value="Segment"/>
</dbReference>
<sequence length="71" mass="7485">MSTATATITTAATLTPGTTVLLWDGAAKVQRTVASVIDTVDRATLTLLQVTVLWTDGGRTDYVPDAEFTTI</sequence>
<reference evidence="2" key="1">
    <citation type="submission" date="2018-04" db="EMBL/GenBank/DDBJ databases">
        <authorList>
            <person name="Go L.Y."/>
            <person name="Mitchell J.A."/>
        </authorList>
    </citation>
    <scope>NUCLEOTIDE SEQUENCE [LARGE SCALE GENOMIC DNA]</scope>
</reference>
<accession>A0A2Z4Q4C1</accession>
<dbReference type="EMBL" id="MH271298">
    <property type="protein sequence ID" value="AWY04891.1"/>
    <property type="molecule type" value="Genomic_DNA"/>
</dbReference>
<evidence type="ECO:0000313" key="1">
    <source>
        <dbReference type="EMBL" id="AWY04891.1"/>
    </source>
</evidence>
<protein>
    <submittedName>
        <fullName evidence="1">Uncharacterized protein</fullName>
    </submittedName>
</protein>
<name>A0A2Z4Q4C1_9CAUD</name>
<proteinExistence type="predicted"/>
<gene>
    <name evidence="1" type="primary">55</name>
    <name evidence="1" type="ORF">PBI_FLOOF_55</name>
</gene>
<evidence type="ECO:0000313" key="2">
    <source>
        <dbReference type="Proteomes" id="UP000251585"/>
    </source>
</evidence>
<organism evidence="1 2">
    <name type="scientific">Microbacterium phage Floof</name>
    <dbReference type="NCBI Taxonomy" id="2201433"/>
    <lineage>
        <taxon>Viruses</taxon>
        <taxon>Duplodnaviria</taxon>
        <taxon>Heunggongvirae</taxon>
        <taxon>Uroviricota</taxon>
        <taxon>Caudoviricetes</taxon>
        <taxon>Casidaviridae</taxon>
        <taxon>Percivalvirus</taxon>
        <taxon>Percivalvirus floof</taxon>
    </lineage>
</organism>
<keyword evidence="2" id="KW-1185">Reference proteome</keyword>